<feature type="domain" description="EamA" evidence="9">
    <location>
        <begin position="6"/>
        <end position="141"/>
    </location>
</feature>
<name>A0A2T6KDT4_9RHOB</name>
<evidence type="ECO:0000256" key="6">
    <source>
        <dbReference type="ARBA" id="ARBA00022989"/>
    </source>
</evidence>
<evidence type="ECO:0000256" key="2">
    <source>
        <dbReference type="ARBA" id="ARBA00007362"/>
    </source>
</evidence>
<dbReference type="InterPro" id="IPR004626">
    <property type="entry name" value="RarD"/>
</dbReference>
<feature type="transmembrane region" description="Helical" evidence="8">
    <location>
        <begin position="260"/>
        <end position="280"/>
    </location>
</feature>
<dbReference type="GO" id="GO:0005886">
    <property type="term" value="C:plasma membrane"/>
    <property type="evidence" value="ECO:0007669"/>
    <property type="project" value="UniProtKB-SubCell"/>
</dbReference>
<sequence length="301" mass="32227">MRDATKGVLAMVMACTIWGLSPLYFAQLKHVPAIEILCYRAVWSSLFFAAILAFQGRLALVGQAVRGGQVWVIACAAALISFNWLVYIFAIQTGQGIEASLGYYVYPLVAVLLGWAGFSERLQRMQWLAVLLAGSAVLVLTIGLGVPPWIALGLAASFSLYGVIKKQLPLGPVVSVTAEVLLLAPFAALLLWLTGDVGALSWDTHLLLALSGPLTATPLILFSFAARRIAMATVGVVQYVNPTLQFGCAVLVFGEPFSKWHAIAFPMIWAALLVYSVSAIRQDRAARKAVSSDVTSGTVVT</sequence>
<organism evidence="10 11">
    <name type="scientific">Yoonia sediminilitoris</name>
    <dbReference type="NCBI Taxonomy" id="1286148"/>
    <lineage>
        <taxon>Bacteria</taxon>
        <taxon>Pseudomonadati</taxon>
        <taxon>Pseudomonadota</taxon>
        <taxon>Alphaproteobacteria</taxon>
        <taxon>Rhodobacterales</taxon>
        <taxon>Paracoccaceae</taxon>
        <taxon>Yoonia</taxon>
    </lineage>
</organism>
<evidence type="ECO:0000256" key="4">
    <source>
        <dbReference type="ARBA" id="ARBA00022475"/>
    </source>
</evidence>
<comment type="similarity">
    <text evidence="2">Belongs to the EamA transporter family.</text>
</comment>
<comment type="subcellular location">
    <subcellularLocation>
        <location evidence="1">Cell membrane</location>
        <topology evidence="1">Multi-pass membrane protein</topology>
    </subcellularLocation>
</comment>
<dbReference type="RefSeq" id="WP_108387076.1">
    <property type="nucleotide sequence ID" value="NZ_QBUD01000008.1"/>
</dbReference>
<feature type="transmembrane region" description="Helical" evidence="8">
    <location>
        <begin position="37"/>
        <end position="58"/>
    </location>
</feature>
<dbReference type="Proteomes" id="UP000244523">
    <property type="component" value="Unassembled WGS sequence"/>
</dbReference>
<proteinExistence type="inferred from homology"/>
<evidence type="ECO:0000313" key="10">
    <source>
        <dbReference type="EMBL" id="PUB13204.1"/>
    </source>
</evidence>
<evidence type="ECO:0000313" key="11">
    <source>
        <dbReference type="Proteomes" id="UP000244523"/>
    </source>
</evidence>
<keyword evidence="6 8" id="KW-1133">Transmembrane helix</keyword>
<accession>A0A2T6KDT4</accession>
<keyword evidence="3" id="KW-0813">Transport</keyword>
<dbReference type="AlphaFoldDB" id="A0A2T6KDT4"/>
<feature type="transmembrane region" description="Helical" evidence="8">
    <location>
        <begin position="101"/>
        <end position="118"/>
    </location>
</feature>
<comment type="caution">
    <text evidence="10">The sequence shown here is derived from an EMBL/GenBank/DDBJ whole genome shotgun (WGS) entry which is preliminary data.</text>
</comment>
<evidence type="ECO:0000256" key="3">
    <source>
        <dbReference type="ARBA" id="ARBA00022448"/>
    </source>
</evidence>
<keyword evidence="7 8" id="KW-0472">Membrane</keyword>
<dbReference type="InterPro" id="IPR000620">
    <property type="entry name" value="EamA_dom"/>
</dbReference>
<keyword evidence="4" id="KW-1003">Cell membrane</keyword>
<feature type="transmembrane region" description="Helical" evidence="8">
    <location>
        <begin position="205"/>
        <end position="224"/>
    </location>
</feature>
<evidence type="ECO:0000256" key="7">
    <source>
        <dbReference type="ARBA" id="ARBA00023136"/>
    </source>
</evidence>
<feature type="transmembrane region" description="Helical" evidence="8">
    <location>
        <begin position="130"/>
        <end position="161"/>
    </location>
</feature>
<dbReference type="NCBIfam" id="TIGR00688">
    <property type="entry name" value="rarD"/>
    <property type="match status" value="1"/>
</dbReference>
<feature type="transmembrane region" description="Helical" evidence="8">
    <location>
        <begin position="6"/>
        <end position="25"/>
    </location>
</feature>
<dbReference type="InterPro" id="IPR037185">
    <property type="entry name" value="EmrE-like"/>
</dbReference>
<dbReference type="PANTHER" id="PTHR22911">
    <property type="entry name" value="ACYL-MALONYL CONDENSING ENZYME-RELATED"/>
    <property type="match status" value="1"/>
</dbReference>
<dbReference type="OrthoDB" id="369870at2"/>
<protein>
    <submittedName>
        <fullName evidence="10">Chloramphenicol-sensitive protein RarD</fullName>
    </submittedName>
</protein>
<dbReference type="Pfam" id="PF00892">
    <property type="entry name" value="EamA"/>
    <property type="match status" value="1"/>
</dbReference>
<dbReference type="EMBL" id="QBUD01000008">
    <property type="protein sequence ID" value="PUB13204.1"/>
    <property type="molecule type" value="Genomic_DNA"/>
</dbReference>
<evidence type="ECO:0000256" key="8">
    <source>
        <dbReference type="SAM" id="Phobius"/>
    </source>
</evidence>
<evidence type="ECO:0000259" key="9">
    <source>
        <dbReference type="Pfam" id="PF00892"/>
    </source>
</evidence>
<evidence type="ECO:0000256" key="5">
    <source>
        <dbReference type="ARBA" id="ARBA00022692"/>
    </source>
</evidence>
<reference evidence="10 11" key="1">
    <citation type="submission" date="2018-04" db="EMBL/GenBank/DDBJ databases">
        <title>Genomic Encyclopedia of Archaeal and Bacterial Type Strains, Phase II (KMG-II): from individual species to whole genera.</title>
        <authorList>
            <person name="Goeker M."/>
        </authorList>
    </citation>
    <scope>NUCLEOTIDE SEQUENCE [LARGE SCALE GENOMIC DNA]</scope>
    <source>
        <strain evidence="10 11">DSM 29955</strain>
    </source>
</reference>
<evidence type="ECO:0000256" key="1">
    <source>
        <dbReference type="ARBA" id="ARBA00004651"/>
    </source>
</evidence>
<keyword evidence="5 8" id="KW-0812">Transmembrane</keyword>
<feature type="transmembrane region" description="Helical" evidence="8">
    <location>
        <begin position="173"/>
        <end position="193"/>
    </location>
</feature>
<gene>
    <name evidence="10" type="ORF">C8N45_108125</name>
</gene>
<feature type="transmembrane region" description="Helical" evidence="8">
    <location>
        <begin position="70"/>
        <end position="89"/>
    </location>
</feature>
<dbReference type="SUPFAM" id="SSF103481">
    <property type="entry name" value="Multidrug resistance efflux transporter EmrE"/>
    <property type="match status" value="2"/>
</dbReference>
<dbReference type="PANTHER" id="PTHR22911:SF137">
    <property type="entry name" value="SOLUTE CARRIER FAMILY 35 MEMBER G2-RELATED"/>
    <property type="match status" value="1"/>
</dbReference>
<keyword evidence="11" id="KW-1185">Reference proteome</keyword>